<dbReference type="EMBL" id="JAWDGP010004172">
    <property type="protein sequence ID" value="KAK3767010.1"/>
    <property type="molecule type" value="Genomic_DNA"/>
</dbReference>
<dbReference type="Proteomes" id="UP001283361">
    <property type="component" value="Unassembled WGS sequence"/>
</dbReference>
<dbReference type="Gene3D" id="1.10.225.10">
    <property type="entry name" value="Saposin-like"/>
    <property type="match status" value="1"/>
</dbReference>
<proteinExistence type="predicted"/>
<comment type="caution">
    <text evidence="3">The sequence shown here is derived from an EMBL/GenBank/DDBJ whole genome shotgun (WGS) entry which is preliminary data.</text>
</comment>
<evidence type="ECO:0000256" key="1">
    <source>
        <dbReference type="ARBA" id="ARBA00023157"/>
    </source>
</evidence>
<sequence>MAVTWIDADVSFAICPSREHNPLPALTRLAREWDAAREPDEQKGSHWKNSQRYSVCRVDSQPVKMTSRFALAACLVLAFAVSSQAVDPQQCWYCQLVTEWMYRQIPKGASREQVEDAVTYGCQGLTIGVGNTCWMMRSFHYTKFVEFLFERKTAKQLCQGIDYC</sequence>
<name>A0AAE1DEJ9_9GAST</name>
<feature type="domain" description="Saposin B-type" evidence="2">
    <location>
        <begin position="87"/>
        <end position="164"/>
    </location>
</feature>
<keyword evidence="1" id="KW-1015">Disulfide bond</keyword>
<dbReference type="InterPro" id="IPR011001">
    <property type="entry name" value="Saposin-like"/>
</dbReference>
<accession>A0AAE1DEJ9</accession>
<evidence type="ECO:0000313" key="3">
    <source>
        <dbReference type="EMBL" id="KAK3767010.1"/>
    </source>
</evidence>
<gene>
    <name evidence="3" type="ORF">RRG08_054058</name>
</gene>
<dbReference type="PROSITE" id="PS50015">
    <property type="entry name" value="SAP_B"/>
    <property type="match status" value="1"/>
</dbReference>
<keyword evidence="4" id="KW-1185">Reference proteome</keyword>
<evidence type="ECO:0000259" key="2">
    <source>
        <dbReference type="PROSITE" id="PS50015"/>
    </source>
</evidence>
<dbReference type="AlphaFoldDB" id="A0AAE1DEJ9"/>
<reference evidence="3" key="1">
    <citation type="journal article" date="2023" name="G3 (Bethesda)">
        <title>A reference genome for the long-term kleptoplast-retaining sea slug Elysia crispata morphotype clarki.</title>
        <authorList>
            <person name="Eastman K.E."/>
            <person name="Pendleton A.L."/>
            <person name="Shaikh M.A."/>
            <person name="Suttiyut T."/>
            <person name="Ogas R."/>
            <person name="Tomko P."/>
            <person name="Gavelis G."/>
            <person name="Widhalm J.R."/>
            <person name="Wisecaver J.H."/>
        </authorList>
    </citation>
    <scope>NUCLEOTIDE SEQUENCE</scope>
    <source>
        <strain evidence="3">ECLA1</strain>
    </source>
</reference>
<dbReference type="InterPro" id="IPR008139">
    <property type="entry name" value="SaposinB_dom"/>
</dbReference>
<evidence type="ECO:0000313" key="4">
    <source>
        <dbReference type="Proteomes" id="UP001283361"/>
    </source>
</evidence>
<organism evidence="3 4">
    <name type="scientific">Elysia crispata</name>
    <name type="common">lettuce slug</name>
    <dbReference type="NCBI Taxonomy" id="231223"/>
    <lineage>
        <taxon>Eukaryota</taxon>
        <taxon>Metazoa</taxon>
        <taxon>Spiralia</taxon>
        <taxon>Lophotrochozoa</taxon>
        <taxon>Mollusca</taxon>
        <taxon>Gastropoda</taxon>
        <taxon>Heterobranchia</taxon>
        <taxon>Euthyneura</taxon>
        <taxon>Panpulmonata</taxon>
        <taxon>Sacoglossa</taxon>
        <taxon>Placobranchoidea</taxon>
        <taxon>Plakobranchidae</taxon>
        <taxon>Elysia</taxon>
    </lineage>
</organism>
<dbReference type="SUPFAM" id="SSF47862">
    <property type="entry name" value="Saposin"/>
    <property type="match status" value="1"/>
</dbReference>
<protein>
    <recommendedName>
        <fullName evidence="2">Saposin B-type domain-containing protein</fullName>
    </recommendedName>
</protein>